<evidence type="ECO:0000256" key="2">
    <source>
        <dbReference type="ARBA" id="ARBA00023125"/>
    </source>
</evidence>
<reference evidence="5 6" key="1">
    <citation type="submission" date="2018-07" db="EMBL/GenBank/DDBJ databases">
        <title>Genomic Encyclopedia of Type Strains, Phase III (KMG-III): the genomes of soil and plant-associated and newly described type strains.</title>
        <authorList>
            <person name="Whitman W."/>
        </authorList>
    </citation>
    <scope>NUCLEOTIDE SEQUENCE [LARGE SCALE GENOMIC DNA]</scope>
    <source>
        <strain evidence="5 6">CECT 8333</strain>
    </source>
</reference>
<dbReference type="Proteomes" id="UP000253090">
    <property type="component" value="Unassembled WGS sequence"/>
</dbReference>
<dbReference type="EMBL" id="QPJW01000008">
    <property type="protein sequence ID" value="RCX17788.1"/>
    <property type="molecule type" value="Genomic_DNA"/>
</dbReference>
<organism evidence="5 6">
    <name type="scientific">Fontibacillus phaseoli</name>
    <dbReference type="NCBI Taxonomy" id="1416533"/>
    <lineage>
        <taxon>Bacteria</taxon>
        <taxon>Bacillati</taxon>
        <taxon>Bacillota</taxon>
        <taxon>Bacilli</taxon>
        <taxon>Bacillales</taxon>
        <taxon>Paenibacillaceae</taxon>
        <taxon>Fontibacillus</taxon>
    </lineage>
</organism>
<dbReference type="Pfam" id="PF01638">
    <property type="entry name" value="HxlR"/>
    <property type="match status" value="1"/>
</dbReference>
<dbReference type="RefSeq" id="WP_114497883.1">
    <property type="nucleotide sequence ID" value="NZ_QPJW01000008.1"/>
</dbReference>
<dbReference type="InterPro" id="IPR036390">
    <property type="entry name" value="WH_DNA-bd_sf"/>
</dbReference>
<dbReference type="PANTHER" id="PTHR33204">
    <property type="entry name" value="TRANSCRIPTIONAL REGULATOR, MARR FAMILY"/>
    <property type="match status" value="1"/>
</dbReference>
<keyword evidence="1" id="KW-0805">Transcription regulation</keyword>
<evidence type="ECO:0000313" key="6">
    <source>
        <dbReference type="Proteomes" id="UP000253090"/>
    </source>
</evidence>
<dbReference type="SUPFAM" id="SSF46785">
    <property type="entry name" value="Winged helix' DNA-binding domain"/>
    <property type="match status" value="1"/>
</dbReference>
<name>A0A369BB15_9BACL</name>
<gene>
    <name evidence="5" type="ORF">DFP94_108149</name>
</gene>
<evidence type="ECO:0000259" key="4">
    <source>
        <dbReference type="PROSITE" id="PS51118"/>
    </source>
</evidence>
<keyword evidence="6" id="KW-1185">Reference proteome</keyword>
<dbReference type="GO" id="GO:0003677">
    <property type="term" value="F:DNA binding"/>
    <property type="evidence" value="ECO:0007669"/>
    <property type="project" value="UniProtKB-KW"/>
</dbReference>
<dbReference type="InterPro" id="IPR002577">
    <property type="entry name" value="HTH_HxlR"/>
</dbReference>
<comment type="caution">
    <text evidence="5">The sequence shown here is derived from an EMBL/GenBank/DDBJ whole genome shotgun (WGS) entry which is preliminary data.</text>
</comment>
<dbReference type="PANTHER" id="PTHR33204:SF29">
    <property type="entry name" value="TRANSCRIPTIONAL REGULATOR"/>
    <property type="match status" value="1"/>
</dbReference>
<keyword evidence="3" id="KW-0804">Transcription</keyword>
<dbReference type="OrthoDB" id="9791143at2"/>
<dbReference type="PROSITE" id="PS51118">
    <property type="entry name" value="HTH_HXLR"/>
    <property type="match status" value="1"/>
</dbReference>
<dbReference type="InterPro" id="IPR011991">
    <property type="entry name" value="ArsR-like_HTH"/>
</dbReference>
<evidence type="ECO:0000256" key="3">
    <source>
        <dbReference type="ARBA" id="ARBA00023163"/>
    </source>
</evidence>
<dbReference type="Gene3D" id="1.10.10.10">
    <property type="entry name" value="Winged helix-like DNA-binding domain superfamily/Winged helix DNA-binding domain"/>
    <property type="match status" value="1"/>
</dbReference>
<evidence type="ECO:0000313" key="5">
    <source>
        <dbReference type="EMBL" id="RCX17788.1"/>
    </source>
</evidence>
<proteinExistence type="predicted"/>
<feature type="domain" description="HTH hxlR-type" evidence="4">
    <location>
        <begin position="19"/>
        <end position="119"/>
    </location>
</feature>
<accession>A0A369BB15</accession>
<dbReference type="AlphaFoldDB" id="A0A369BB15"/>
<dbReference type="CDD" id="cd00090">
    <property type="entry name" value="HTH_ARSR"/>
    <property type="match status" value="1"/>
</dbReference>
<dbReference type="InterPro" id="IPR036388">
    <property type="entry name" value="WH-like_DNA-bd_sf"/>
</dbReference>
<protein>
    <submittedName>
        <fullName evidence="5">HxlR family transcriptional regulator</fullName>
    </submittedName>
</protein>
<keyword evidence="2" id="KW-0238">DNA-binding</keyword>
<sequence length="124" mass="14707">MFPDILRNDPAYNEEDIDCYIHVATTIQAIGGKWKMLILWHLEEGPRRYNELRRLIPGVSQKVLTQQLKELEQDGLIRREVYPEMPPRVEYIMTDYGKTLGPIFDTMYEWGVIHRQRQSADEEV</sequence>
<evidence type="ECO:0000256" key="1">
    <source>
        <dbReference type="ARBA" id="ARBA00023015"/>
    </source>
</evidence>